<evidence type="ECO:0000256" key="4">
    <source>
        <dbReference type="ARBA" id="ARBA00022989"/>
    </source>
</evidence>
<feature type="transmembrane region" description="Helical" evidence="7">
    <location>
        <begin position="257"/>
        <end position="276"/>
    </location>
</feature>
<dbReference type="EMBL" id="MLAK01000664">
    <property type="protein sequence ID" value="OHT08551.1"/>
    <property type="molecule type" value="Genomic_DNA"/>
</dbReference>
<evidence type="ECO:0000259" key="9">
    <source>
        <dbReference type="PROSITE" id="PS50125"/>
    </source>
</evidence>
<keyword evidence="2 7" id="KW-0812">Transmembrane</keyword>
<evidence type="ECO:0000259" key="8">
    <source>
        <dbReference type="PROSITE" id="PS50112"/>
    </source>
</evidence>
<dbReference type="SUPFAM" id="SSF55785">
    <property type="entry name" value="PYP-like sensor domain (PAS domain)"/>
    <property type="match status" value="1"/>
</dbReference>
<dbReference type="CDD" id="cd07302">
    <property type="entry name" value="CHD"/>
    <property type="match status" value="1"/>
</dbReference>
<dbReference type="InterPro" id="IPR000014">
    <property type="entry name" value="PAS"/>
</dbReference>
<keyword evidence="11" id="KW-1185">Reference proteome</keyword>
<dbReference type="SMART" id="SM00044">
    <property type="entry name" value="CYCc"/>
    <property type="match status" value="1"/>
</dbReference>
<dbReference type="SUPFAM" id="SSF55073">
    <property type="entry name" value="Nucleotide cyclase"/>
    <property type="match status" value="1"/>
</dbReference>
<feature type="domain" description="PAS" evidence="8">
    <location>
        <begin position="1231"/>
        <end position="1275"/>
    </location>
</feature>
<evidence type="ECO:0000256" key="1">
    <source>
        <dbReference type="ARBA" id="ARBA00004370"/>
    </source>
</evidence>
<accession>A0A1J4KAU4</accession>
<evidence type="ECO:0000313" key="10">
    <source>
        <dbReference type="EMBL" id="OHT08551.1"/>
    </source>
</evidence>
<keyword evidence="6" id="KW-0456">Lyase</keyword>
<sequence>MRNQNANSGMYTSRENPTSWSQEAALSAMIEPNYIKKIRNRIFFIFSFIDTLQIDYYTMHSIVSCWRIIQLIGPSLAVNYSNFWKPNSQYQDVVSIISTLFHLVPIENRAQASIYIELLYFFILLFLFIFLVFYAFYFRRSAKIASYVPVILIIIINGFLHVMHPIMLQAVGESIGRLIMKSCYYNTTLEIVSICLALLIFIGHYFIFAFITSISLTFRPYSLTTVISRAQIIFSIQVWAITFVTALASQLPKIPRAVLTFVSSLLYFSVIFTVIMPGSFINDRHSTFIFGSSLTGGLFMLLVIIYDLTNHNAVLIEIFVFILLFVILVIVSSLILQHKVHREMSFLDFLLENSDNYDPKNNDDKNIDQYQNLSESAFLRYAITGFIHSHAICANWAFFKTGIDKYPDSKIFWLVFAKCVAIYPEEGSLLSYIVHKIQSNSNITGYSTHIIISQAQMIITQRDGTLSLDLKIRLSKAVKQVQLSKRKIRHIWDLAIQSNINEIDQSVANAYVSVNKATTNFNHLLAQYPNNRFVARSYSKFLHEVLGHDDLHKEWTEKVHLLQRGILINSDRAYILGMSSLPMLPKNIHLNSSHYNDSETMSEVVDLDDQFTHSTIEQSYILRNHISNISIPSIKCLRAWFSFLFLLLIFIPSVAMLVYAPQYFETHTIPLDYMYHISYLRATIFLLPLFSQHYLLQNIVDPNNSSRYFFPEPIFVDYEFQSFGQQNQTKQQLKYIVTKTAMSVEELSRFRTFSVINNDTDLVHSIIFDEYIPYYYFTKNNSFHLRKISLQTAVMQYLYLATDLLQSEIDISMLNSINIYEPIYNSPIVVKYVSEALSYFSDFFIESHSSIDNVALFAIMFLCITYAVIIIGLLIYQVDNIRKTKVQIYQCLTALPKNVVSQVAESLNLIEKDENSKSSYDDTNQLNKQEENIIKVFSSASDVSMMGSTEKFIYIFLNIVMLICVLAIIVIIGKLFPDFTNHLKANAPHLDYVLGIVAYMGGALKALETLTYDLIFNGYNQENIDYFSDEMYQRINNFTEYYHLARYGGIKKEIPPYNGYQAAHEKATVAFHCEDPYKIPEDFVGHYKCLSIDVLTNIIEPFFTTILYPVTTKASTKIDNYNPMLINSWIIFIKLTDSLFFPMFKNVVDEMKNLLNESLPLMTTIASILLGICFISTFLIIYESIKTEERMRYALSLLLHCPSEVVMQTSKILDILEGDFVEKPKAGVMHHSDFFDAVVKSIPDSVIVINEKNQVESMNRATERIYGIKYDSFIGSDAEDFFSSAKFSENICTIFDSETKSINVEYKMTDQDVSFLELTILEAKKVTVITTRDQTQNVTYNTLISEEKSKSDKLLSSILPPNLILRVQKGEENISFSVQSATICFMDIVGFTPWCAANTASMIMSTLNLMFRKFDSSLSTHSTLTKIKCIGDCYMAAGGIFVEVNQPAVHAKEMVEFGLEAIMAVLQLNEALNQSLRIRVGVNTGGPIVAGVLGIDKPTFEILGPAINMAQQMEHHGVPMKIHMSRSVYELIYTSGFNVKERGHIEIKNGTVRTYLVQLKGEKK</sequence>
<feature type="transmembrane region" description="Helical" evidence="7">
    <location>
        <begin position="150"/>
        <end position="171"/>
    </location>
</feature>
<feature type="transmembrane region" description="Helical" evidence="7">
    <location>
        <begin position="118"/>
        <end position="138"/>
    </location>
</feature>
<comment type="caution">
    <text evidence="10">The sequence shown here is derived from an EMBL/GenBank/DDBJ whole genome shotgun (WGS) entry which is preliminary data.</text>
</comment>
<evidence type="ECO:0000256" key="5">
    <source>
        <dbReference type="ARBA" id="ARBA00023136"/>
    </source>
</evidence>
<dbReference type="InterPro" id="IPR029787">
    <property type="entry name" value="Nucleotide_cyclase"/>
</dbReference>
<dbReference type="GO" id="GO:0035556">
    <property type="term" value="P:intracellular signal transduction"/>
    <property type="evidence" value="ECO:0007669"/>
    <property type="project" value="InterPro"/>
</dbReference>
<feature type="transmembrane region" description="Helical" evidence="7">
    <location>
        <begin position="1164"/>
        <end position="1182"/>
    </location>
</feature>
<name>A0A1J4KAU4_9EUKA</name>
<feature type="domain" description="Guanylate cyclase" evidence="9">
    <location>
        <begin position="1382"/>
        <end position="1514"/>
    </location>
</feature>
<dbReference type="GO" id="GO:0004383">
    <property type="term" value="F:guanylate cyclase activity"/>
    <property type="evidence" value="ECO:0007669"/>
    <property type="project" value="TreeGrafter"/>
</dbReference>
<feature type="transmembrane region" description="Helical" evidence="7">
    <location>
        <begin position="230"/>
        <end position="251"/>
    </location>
</feature>
<dbReference type="VEuPathDB" id="TrichDB:TRFO_22891"/>
<dbReference type="PROSITE" id="PS50112">
    <property type="entry name" value="PAS"/>
    <property type="match status" value="1"/>
</dbReference>
<dbReference type="PANTHER" id="PTHR11920">
    <property type="entry name" value="GUANYLYL CYCLASE"/>
    <property type="match status" value="1"/>
</dbReference>
<feature type="transmembrane region" description="Helical" evidence="7">
    <location>
        <begin position="288"/>
        <end position="308"/>
    </location>
</feature>
<dbReference type="Gene3D" id="3.30.70.1230">
    <property type="entry name" value="Nucleotide cyclase"/>
    <property type="match status" value="1"/>
</dbReference>
<feature type="transmembrane region" description="Helical" evidence="7">
    <location>
        <begin position="314"/>
        <end position="336"/>
    </location>
</feature>
<keyword evidence="5 7" id="KW-0472">Membrane</keyword>
<dbReference type="InterPro" id="IPR050401">
    <property type="entry name" value="Cyclic_nucleotide_synthase"/>
</dbReference>
<dbReference type="PANTHER" id="PTHR11920:SF335">
    <property type="entry name" value="GUANYLATE CYCLASE"/>
    <property type="match status" value="1"/>
</dbReference>
<gene>
    <name evidence="10" type="ORF">TRFO_22891</name>
</gene>
<feature type="transmembrane region" description="Helical" evidence="7">
    <location>
        <begin position="191"/>
        <end position="218"/>
    </location>
</feature>
<comment type="subcellular location">
    <subcellularLocation>
        <location evidence="1">Membrane</location>
    </subcellularLocation>
</comment>
<evidence type="ECO:0000313" key="11">
    <source>
        <dbReference type="Proteomes" id="UP000179807"/>
    </source>
</evidence>
<feature type="transmembrane region" description="Helical" evidence="7">
    <location>
        <begin position="1124"/>
        <end position="1144"/>
    </location>
</feature>
<dbReference type="GeneID" id="94837540"/>
<dbReference type="GO" id="GO:0005886">
    <property type="term" value="C:plasma membrane"/>
    <property type="evidence" value="ECO:0007669"/>
    <property type="project" value="TreeGrafter"/>
</dbReference>
<organism evidence="10 11">
    <name type="scientific">Tritrichomonas foetus</name>
    <dbReference type="NCBI Taxonomy" id="1144522"/>
    <lineage>
        <taxon>Eukaryota</taxon>
        <taxon>Metamonada</taxon>
        <taxon>Parabasalia</taxon>
        <taxon>Tritrichomonadida</taxon>
        <taxon>Tritrichomonadidae</taxon>
        <taxon>Tritrichomonas</taxon>
    </lineage>
</organism>
<dbReference type="PROSITE" id="PS50125">
    <property type="entry name" value="GUANYLATE_CYCLASE_2"/>
    <property type="match status" value="1"/>
</dbReference>
<feature type="transmembrane region" description="Helical" evidence="7">
    <location>
        <begin position="952"/>
        <end position="976"/>
    </location>
</feature>
<feature type="transmembrane region" description="Helical" evidence="7">
    <location>
        <begin position="639"/>
        <end position="661"/>
    </location>
</feature>
<dbReference type="Proteomes" id="UP000179807">
    <property type="component" value="Unassembled WGS sequence"/>
</dbReference>
<proteinExistence type="predicted"/>
<dbReference type="Gene3D" id="3.30.450.20">
    <property type="entry name" value="PAS domain"/>
    <property type="match status" value="1"/>
</dbReference>
<keyword evidence="3" id="KW-0547">Nucleotide-binding</keyword>
<dbReference type="InterPro" id="IPR035965">
    <property type="entry name" value="PAS-like_dom_sf"/>
</dbReference>
<dbReference type="Pfam" id="PF00211">
    <property type="entry name" value="Guanylate_cyc"/>
    <property type="match status" value="1"/>
</dbReference>
<evidence type="ECO:0000256" key="2">
    <source>
        <dbReference type="ARBA" id="ARBA00022692"/>
    </source>
</evidence>
<dbReference type="OrthoDB" id="6127067at2759"/>
<evidence type="ECO:0000256" key="6">
    <source>
        <dbReference type="ARBA" id="ARBA00023239"/>
    </source>
</evidence>
<reference evidence="10" key="1">
    <citation type="submission" date="2016-10" db="EMBL/GenBank/DDBJ databases">
        <authorList>
            <person name="Benchimol M."/>
            <person name="Almeida L.G."/>
            <person name="Vasconcelos A.T."/>
            <person name="Perreira-Neves A."/>
            <person name="Rosa I.A."/>
            <person name="Tasca T."/>
            <person name="Bogo M.R."/>
            <person name="de Souza W."/>
        </authorList>
    </citation>
    <scope>NUCLEOTIDE SEQUENCE [LARGE SCALE GENOMIC DNA]</scope>
    <source>
        <strain evidence="10">K</strain>
    </source>
</reference>
<dbReference type="InterPro" id="IPR001054">
    <property type="entry name" value="A/G_cyclase"/>
</dbReference>
<dbReference type="GO" id="GO:0007168">
    <property type="term" value="P:receptor guanylyl cyclase signaling pathway"/>
    <property type="evidence" value="ECO:0007669"/>
    <property type="project" value="TreeGrafter"/>
</dbReference>
<dbReference type="GO" id="GO:0004016">
    <property type="term" value="F:adenylate cyclase activity"/>
    <property type="evidence" value="ECO:0007669"/>
    <property type="project" value="TreeGrafter"/>
</dbReference>
<dbReference type="RefSeq" id="XP_068361687.1">
    <property type="nucleotide sequence ID" value="XM_068502836.1"/>
</dbReference>
<dbReference type="GO" id="GO:0000166">
    <property type="term" value="F:nucleotide binding"/>
    <property type="evidence" value="ECO:0007669"/>
    <property type="project" value="UniProtKB-KW"/>
</dbReference>
<evidence type="ECO:0000256" key="3">
    <source>
        <dbReference type="ARBA" id="ARBA00022741"/>
    </source>
</evidence>
<dbReference type="SMART" id="SM00091">
    <property type="entry name" value="PAS"/>
    <property type="match status" value="1"/>
</dbReference>
<keyword evidence="4 7" id="KW-1133">Transmembrane helix</keyword>
<dbReference type="GO" id="GO:0001653">
    <property type="term" value="F:peptide receptor activity"/>
    <property type="evidence" value="ECO:0007669"/>
    <property type="project" value="TreeGrafter"/>
</dbReference>
<protein>
    <submittedName>
        <fullName evidence="10">Adenylate and Guanylate cyclase catalytic domain containing protein</fullName>
    </submittedName>
</protein>
<feature type="transmembrane region" description="Helical" evidence="7">
    <location>
        <begin position="854"/>
        <end position="876"/>
    </location>
</feature>
<evidence type="ECO:0000256" key="7">
    <source>
        <dbReference type="SAM" id="Phobius"/>
    </source>
</evidence>